<dbReference type="Proteomes" id="UP001413721">
    <property type="component" value="Unassembled WGS sequence"/>
</dbReference>
<dbReference type="PROSITE" id="PS51635">
    <property type="entry name" value="PNPLA"/>
    <property type="match status" value="1"/>
</dbReference>
<evidence type="ECO:0000313" key="7">
    <source>
        <dbReference type="EMBL" id="MEN2988406.1"/>
    </source>
</evidence>
<dbReference type="Gene3D" id="3.40.1090.10">
    <property type="entry name" value="Cytosolic phospholipase A2 catalytic domain"/>
    <property type="match status" value="2"/>
</dbReference>
<evidence type="ECO:0000256" key="1">
    <source>
        <dbReference type="ARBA" id="ARBA00022801"/>
    </source>
</evidence>
<feature type="region of interest" description="Disordered" evidence="5">
    <location>
        <begin position="1"/>
        <end position="33"/>
    </location>
</feature>
<feature type="compositionally biased region" description="Basic and acidic residues" evidence="5">
    <location>
        <begin position="1"/>
        <end position="17"/>
    </location>
</feature>
<accession>A0ABU9YHZ6</accession>
<dbReference type="InterPro" id="IPR050301">
    <property type="entry name" value="NTE"/>
</dbReference>
<evidence type="ECO:0000313" key="8">
    <source>
        <dbReference type="Proteomes" id="UP001413721"/>
    </source>
</evidence>
<comment type="caution">
    <text evidence="7">The sequence shown here is derived from an EMBL/GenBank/DDBJ whole genome shotgun (WGS) entry which is preliminary data.</text>
</comment>
<evidence type="ECO:0000256" key="5">
    <source>
        <dbReference type="SAM" id="MobiDB-lite"/>
    </source>
</evidence>
<keyword evidence="2 4" id="KW-0442">Lipid degradation</keyword>
<dbReference type="SUPFAM" id="SSF52151">
    <property type="entry name" value="FabD/lysophospholipase-like"/>
    <property type="match status" value="1"/>
</dbReference>
<dbReference type="InterPro" id="IPR016035">
    <property type="entry name" value="Acyl_Trfase/lysoPLipase"/>
</dbReference>
<dbReference type="EMBL" id="JBBKTW010000003">
    <property type="protein sequence ID" value="MEN2988406.1"/>
    <property type="molecule type" value="Genomic_DNA"/>
</dbReference>
<organism evidence="7 8">
    <name type="scientific">Tistrella arctica</name>
    <dbReference type="NCBI Taxonomy" id="3133430"/>
    <lineage>
        <taxon>Bacteria</taxon>
        <taxon>Pseudomonadati</taxon>
        <taxon>Pseudomonadota</taxon>
        <taxon>Alphaproteobacteria</taxon>
        <taxon>Geminicoccales</taxon>
        <taxon>Geminicoccaceae</taxon>
        <taxon>Tistrella</taxon>
    </lineage>
</organism>
<reference evidence="7 8" key="1">
    <citation type="submission" date="2024-03" db="EMBL/GenBank/DDBJ databases">
        <title>High-quality draft genome sequencing of Tistrella sp. BH-R2-4.</title>
        <authorList>
            <person name="Dong C."/>
        </authorList>
    </citation>
    <scope>NUCLEOTIDE SEQUENCE [LARGE SCALE GENOMIC DNA]</scope>
    <source>
        <strain evidence="7 8">BH-R2-4</strain>
    </source>
</reference>
<feature type="active site" description="Proton acceptor" evidence="4">
    <location>
        <position position="239"/>
    </location>
</feature>
<name>A0ABU9YHZ6_9PROT</name>
<keyword evidence="8" id="KW-1185">Reference proteome</keyword>
<feature type="short sequence motif" description="DGA/G" evidence="4">
    <location>
        <begin position="239"/>
        <end position="241"/>
    </location>
</feature>
<feature type="compositionally biased region" description="Polar residues" evidence="5">
    <location>
        <begin position="21"/>
        <end position="31"/>
    </location>
</feature>
<feature type="active site" description="Nucleophile" evidence="4">
    <location>
        <position position="87"/>
    </location>
</feature>
<dbReference type="InterPro" id="IPR002641">
    <property type="entry name" value="PNPLA_dom"/>
</dbReference>
<keyword evidence="3 4" id="KW-0443">Lipid metabolism</keyword>
<sequence>MTDRQPTDRPQKDHVDDPIGDTSQVSPSSGQPAAAIRAAARRAGVVKVKPVSLALQGGGSHGAYTWGVLDRLLEEESFGVEAVSGTSAGALNAAALVAGFETDGRAGARKALDQLWQAVMEASRFSLVRRTLLDRLMGGWNMDQSPARMLFDLTSRFVSPYQFNPLNINPLRDVVAEAIDLDAVRRCGAVKLFVSATNVRTGKIKVFENAAITPEALLASACLPYVFQAVEIENEAYWDGGYMGNPAIFPLIYGAETADVVIIQVTPINRPDVPRSATEIWERVNEISFNSSLMREMRAIGFVARLLDENRLDPRRYKRMRVHWIDGEQEMVPLGSFSKMNADRDFILHLRDIGRASADTWLAAHADKIGRESSVDLVEKFL</sequence>
<dbReference type="RefSeq" id="WP_345937158.1">
    <property type="nucleotide sequence ID" value="NZ_JBBKTW010000003.1"/>
</dbReference>
<feature type="short sequence motif" description="GXGXXG" evidence="4">
    <location>
        <begin position="57"/>
        <end position="62"/>
    </location>
</feature>
<evidence type="ECO:0000256" key="4">
    <source>
        <dbReference type="PROSITE-ProRule" id="PRU01161"/>
    </source>
</evidence>
<proteinExistence type="predicted"/>
<evidence type="ECO:0000256" key="2">
    <source>
        <dbReference type="ARBA" id="ARBA00022963"/>
    </source>
</evidence>
<evidence type="ECO:0000256" key="3">
    <source>
        <dbReference type="ARBA" id="ARBA00023098"/>
    </source>
</evidence>
<dbReference type="PANTHER" id="PTHR14226">
    <property type="entry name" value="NEUROPATHY TARGET ESTERASE/SWISS CHEESE D.MELANOGASTER"/>
    <property type="match status" value="1"/>
</dbReference>
<gene>
    <name evidence="7" type="ORF">WG926_08840</name>
</gene>
<keyword evidence="1 4" id="KW-0378">Hydrolase</keyword>
<dbReference type="Pfam" id="PF01734">
    <property type="entry name" value="Patatin"/>
    <property type="match status" value="1"/>
</dbReference>
<dbReference type="PANTHER" id="PTHR14226:SF78">
    <property type="entry name" value="SLR0060 PROTEIN"/>
    <property type="match status" value="1"/>
</dbReference>
<feature type="domain" description="PNPLA" evidence="6">
    <location>
        <begin position="53"/>
        <end position="252"/>
    </location>
</feature>
<feature type="short sequence motif" description="GXSXG" evidence="4">
    <location>
        <begin position="85"/>
        <end position="89"/>
    </location>
</feature>
<protein>
    <submittedName>
        <fullName evidence="7">Patatin-like phospholipase family protein</fullName>
    </submittedName>
</protein>
<evidence type="ECO:0000259" key="6">
    <source>
        <dbReference type="PROSITE" id="PS51635"/>
    </source>
</evidence>